<evidence type="ECO:0000256" key="22">
    <source>
        <dbReference type="RuleBase" id="RU362060"/>
    </source>
</evidence>
<dbReference type="OrthoDB" id="2113341at2759"/>
<dbReference type="PROSITE" id="PS00435">
    <property type="entry name" value="PEROXIDASE_1"/>
    <property type="match status" value="1"/>
</dbReference>
<feature type="binding site" description="axial binding residue" evidence="19">
    <location>
        <position position="208"/>
    </location>
    <ligand>
        <name>heme b</name>
        <dbReference type="ChEBI" id="CHEBI:60344"/>
    </ligand>
    <ligandPart>
        <name>Fe</name>
        <dbReference type="ChEBI" id="CHEBI:18248"/>
    </ligandPart>
</feature>
<keyword evidence="6 22" id="KW-0964">Secreted</keyword>
<evidence type="ECO:0000256" key="9">
    <source>
        <dbReference type="ARBA" id="ARBA00022723"/>
    </source>
</evidence>
<feature type="disulfide bond" evidence="21">
    <location>
        <begin position="55"/>
        <end position="131"/>
    </location>
</feature>
<evidence type="ECO:0000256" key="20">
    <source>
        <dbReference type="PIRSR" id="PIRSR600823-4"/>
    </source>
</evidence>
<feature type="binding site" evidence="19">
    <location>
        <position position="209"/>
    </location>
    <ligand>
        <name>Ca(2+)</name>
        <dbReference type="ChEBI" id="CHEBI:29108"/>
        <label>2</label>
    </ligand>
</feature>
<reference evidence="25" key="2">
    <citation type="submission" date="2025-08" db="UniProtKB">
        <authorList>
            <consortium name="RefSeq"/>
        </authorList>
    </citation>
    <scope>IDENTIFICATION</scope>
    <source>
        <tissue evidence="25">Etiolated seedlings</tissue>
    </source>
</reference>
<dbReference type="FunFam" id="1.10.520.10:FF:000006">
    <property type="entry name" value="Peroxidase"/>
    <property type="match status" value="1"/>
</dbReference>
<evidence type="ECO:0000256" key="19">
    <source>
        <dbReference type="PIRSR" id="PIRSR600823-3"/>
    </source>
</evidence>
<evidence type="ECO:0000256" key="14">
    <source>
        <dbReference type="ARBA" id="ARBA00023157"/>
    </source>
</evidence>
<feature type="domain" description="Plant heme peroxidase family profile" evidence="23">
    <location>
        <begin position="45"/>
        <end position="338"/>
    </location>
</feature>
<feature type="disulfide bond" evidence="21">
    <location>
        <begin position="88"/>
        <end position="93"/>
    </location>
</feature>
<keyword evidence="16 22" id="KW-0376">Hydrogen peroxide</keyword>
<dbReference type="InterPro" id="IPR000823">
    <property type="entry name" value="Peroxidase_pln"/>
</dbReference>
<feature type="binding site" evidence="19">
    <location>
        <position position="260"/>
    </location>
    <ligand>
        <name>Ca(2+)</name>
        <dbReference type="ChEBI" id="CHEBI:29108"/>
        <label>2</label>
    </ligand>
</feature>
<dbReference type="InterPro" id="IPR010255">
    <property type="entry name" value="Haem_peroxidase_sf"/>
</dbReference>
<evidence type="ECO:0000256" key="4">
    <source>
        <dbReference type="ARBA" id="ARBA00006873"/>
    </source>
</evidence>
<keyword evidence="15" id="KW-0325">Glycoprotein</keyword>
<keyword evidence="13 19" id="KW-0408">Iron</keyword>
<keyword evidence="7 22" id="KW-0575">Peroxidase</keyword>
<dbReference type="PANTHER" id="PTHR31517">
    <property type="match status" value="1"/>
</dbReference>
<dbReference type="GeneID" id="101512456"/>
<keyword evidence="8 22" id="KW-0349">Heme</keyword>
<evidence type="ECO:0000256" key="17">
    <source>
        <dbReference type="PIRSR" id="PIRSR600823-1"/>
    </source>
</evidence>
<comment type="catalytic activity">
    <reaction evidence="1 22">
        <text>2 a phenolic donor + H2O2 = 2 a phenolic radical donor + 2 H2O</text>
        <dbReference type="Rhea" id="RHEA:56136"/>
        <dbReference type="ChEBI" id="CHEBI:15377"/>
        <dbReference type="ChEBI" id="CHEBI:16240"/>
        <dbReference type="ChEBI" id="CHEBI:139520"/>
        <dbReference type="ChEBI" id="CHEBI:139521"/>
        <dbReference type="EC" id="1.11.1.7"/>
    </reaction>
</comment>
<feature type="binding site" evidence="19">
    <location>
        <position position="265"/>
    </location>
    <ligand>
        <name>Ca(2+)</name>
        <dbReference type="ChEBI" id="CHEBI:29108"/>
        <label>2</label>
    </ligand>
</feature>
<dbReference type="Proteomes" id="UP000087171">
    <property type="component" value="Chromosome Ca1"/>
</dbReference>
<dbReference type="KEGG" id="cam:101512456"/>
<organism evidence="24 25">
    <name type="scientific">Cicer arietinum</name>
    <name type="common">Chickpea</name>
    <name type="synonym">Garbanzo</name>
    <dbReference type="NCBI Taxonomy" id="3827"/>
    <lineage>
        <taxon>Eukaryota</taxon>
        <taxon>Viridiplantae</taxon>
        <taxon>Streptophyta</taxon>
        <taxon>Embryophyta</taxon>
        <taxon>Tracheophyta</taxon>
        <taxon>Spermatophyta</taxon>
        <taxon>Magnoliopsida</taxon>
        <taxon>eudicotyledons</taxon>
        <taxon>Gunneridae</taxon>
        <taxon>Pentapetalae</taxon>
        <taxon>rosids</taxon>
        <taxon>fabids</taxon>
        <taxon>Fabales</taxon>
        <taxon>Fabaceae</taxon>
        <taxon>Papilionoideae</taxon>
        <taxon>50 kb inversion clade</taxon>
        <taxon>NPAAA clade</taxon>
        <taxon>Hologalegina</taxon>
        <taxon>IRL clade</taxon>
        <taxon>Cicereae</taxon>
        <taxon>Cicer</taxon>
    </lineage>
</organism>
<evidence type="ECO:0000256" key="18">
    <source>
        <dbReference type="PIRSR" id="PIRSR600823-2"/>
    </source>
</evidence>
<dbReference type="PROSITE" id="PS50873">
    <property type="entry name" value="PEROXIDASE_4"/>
    <property type="match status" value="1"/>
</dbReference>
<feature type="chain" id="PRO_5010008766" description="Peroxidase" evidence="22">
    <location>
        <begin position="24"/>
        <end position="340"/>
    </location>
</feature>
<dbReference type="PRINTS" id="PR00458">
    <property type="entry name" value="PEROXIDASE"/>
</dbReference>
<comment type="function">
    <text evidence="2">Removal of H(2)O(2), oxidation of toxic reductants, biosynthesis and degradation of lignin, suberization, auxin catabolism, response to environmental stresses such as wounding, pathogen attack and oxidative stress. These functions might be dependent on each isozyme/isoform in each plant tissue.</text>
</comment>
<comment type="cofactor">
    <cofactor evidence="19 22">
        <name>Ca(2+)</name>
        <dbReference type="ChEBI" id="CHEBI:29108"/>
    </cofactor>
    <text evidence="19 22">Binds 2 calcium ions per subunit.</text>
</comment>
<keyword evidence="11 19" id="KW-0106">Calcium</keyword>
<dbReference type="CDD" id="cd00693">
    <property type="entry name" value="secretory_peroxidase"/>
    <property type="match status" value="1"/>
</dbReference>
<dbReference type="GO" id="GO:0046872">
    <property type="term" value="F:metal ion binding"/>
    <property type="evidence" value="ECO:0007669"/>
    <property type="project" value="UniProtKB-UniRule"/>
</dbReference>
<dbReference type="GO" id="GO:0042744">
    <property type="term" value="P:hydrogen peroxide catabolic process"/>
    <property type="evidence" value="ECO:0007669"/>
    <property type="project" value="UniProtKB-KW"/>
</dbReference>
<evidence type="ECO:0000313" key="24">
    <source>
        <dbReference type="Proteomes" id="UP000087171"/>
    </source>
</evidence>
<dbReference type="InterPro" id="IPR019793">
    <property type="entry name" value="Peroxidases_heam-ligand_BS"/>
</dbReference>
<dbReference type="InterPro" id="IPR019794">
    <property type="entry name" value="Peroxidases_AS"/>
</dbReference>
<dbReference type="Pfam" id="PF00141">
    <property type="entry name" value="peroxidase"/>
    <property type="match status" value="1"/>
</dbReference>
<dbReference type="GO" id="GO:0005576">
    <property type="term" value="C:extracellular region"/>
    <property type="evidence" value="ECO:0007669"/>
    <property type="project" value="UniProtKB-SubCell"/>
</dbReference>
<feature type="binding site" evidence="19">
    <location>
        <position position="94"/>
    </location>
    <ligand>
        <name>Ca(2+)</name>
        <dbReference type="ChEBI" id="CHEBI:29108"/>
        <label>1</label>
    </ligand>
</feature>
<evidence type="ECO:0000256" key="3">
    <source>
        <dbReference type="ARBA" id="ARBA00004613"/>
    </source>
</evidence>
<dbReference type="FunFam" id="1.10.420.10:FF:000001">
    <property type="entry name" value="Peroxidase"/>
    <property type="match status" value="1"/>
</dbReference>
<accession>A0A1S2XFG3</accession>
<evidence type="ECO:0000256" key="16">
    <source>
        <dbReference type="ARBA" id="ARBA00023324"/>
    </source>
</evidence>
<evidence type="ECO:0000256" key="21">
    <source>
        <dbReference type="PIRSR" id="PIRSR600823-5"/>
    </source>
</evidence>
<gene>
    <name evidence="25" type="primary">LOC101512456</name>
</gene>
<evidence type="ECO:0000256" key="12">
    <source>
        <dbReference type="ARBA" id="ARBA00023002"/>
    </source>
</evidence>
<evidence type="ECO:0000256" key="8">
    <source>
        <dbReference type="ARBA" id="ARBA00022617"/>
    </source>
</evidence>
<evidence type="ECO:0000256" key="5">
    <source>
        <dbReference type="ARBA" id="ARBA00012313"/>
    </source>
</evidence>
<dbReference type="EC" id="1.11.1.7" evidence="5 22"/>
<evidence type="ECO:0000259" key="23">
    <source>
        <dbReference type="PROSITE" id="PS50873"/>
    </source>
</evidence>
<evidence type="ECO:0000256" key="1">
    <source>
        <dbReference type="ARBA" id="ARBA00000189"/>
    </source>
</evidence>
<dbReference type="PANTHER" id="PTHR31517:SF17">
    <property type="entry name" value="PEROXIDASE 6"/>
    <property type="match status" value="1"/>
</dbReference>
<dbReference type="SUPFAM" id="SSF48113">
    <property type="entry name" value="Heme-dependent peroxidases"/>
    <property type="match status" value="1"/>
</dbReference>
<dbReference type="STRING" id="3827.A0A1S2XFG3"/>
<reference evidence="24" key="1">
    <citation type="journal article" date="2013" name="Nat. Biotechnol.">
        <title>Draft genome sequence of chickpea (Cicer arietinum) provides a resource for trait improvement.</title>
        <authorList>
            <person name="Varshney R.K."/>
            <person name="Song C."/>
            <person name="Saxena R.K."/>
            <person name="Azam S."/>
            <person name="Yu S."/>
            <person name="Sharpe A.G."/>
            <person name="Cannon S."/>
            <person name="Baek J."/>
            <person name="Rosen B.D."/>
            <person name="Tar'an B."/>
            <person name="Millan T."/>
            <person name="Zhang X."/>
            <person name="Ramsay L.D."/>
            <person name="Iwata A."/>
            <person name="Wang Y."/>
            <person name="Nelson W."/>
            <person name="Farmer A.D."/>
            <person name="Gaur P.M."/>
            <person name="Soderlund C."/>
            <person name="Penmetsa R.V."/>
            <person name="Xu C."/>
            <person name="Bharti A.K."/>
            <person name="He W."/>
            <person name="Winter P."/>
            <person name="Zhao S."/>
            <person name="Hane J.K."/>
            <person name="Carrasquilla-Garcia N."/>
            <person name="Condie J.A."/>
            <person name="Upadhyaya H.D."/>
            <person name="Luo M.C."/>
            <person name="Thudi M."/>
            <person name="Gowda C.L."/>
            <person name="Singh N.P."/>
            <person name="Lichtenzveig J."/>
            <person name="Gali K.K."/>
            <person name="Rubio J."/>
            <person name="Nadarajan N."/>
            <person name="Dolezel J."/>
            <person name="Bansal K.C."/>
            <person name="Xu X."/>
            <person name="Edwards D."/>
            <person name="Zhang G."/>
            <person name="Kahl G."/>
            <person name="Gil J."/>
            <person name="Singh K.B."/>
            <person name="Datta S.K."/>
            <person name="Jackson S.A."/>
            <person name="Wang J."/>
            <person name="Cook D.R."/>
        </authorList>
    </citation>
    <scope>NUCLEOTIDE SEQUENCE [LARGE SCALE GENOMIC DNA]</scope>
    <source>
        <strain evidence="24">cv. CDC Frontier</strain>
    </source>
</reference>
<dbReference type="InterPro" id="IPR002016">
    <property type="entry name" value="Haem_peroxidase"/>
</dbReference>
<protein>
    <recommendedName>
        <fullName evidence="5 22">Peroxidase</fullName>
        <ecNumber evidence="5 22">1.11.1.7</ecNumber>
    </recommendedName>
</protein>
<evidence type="ECO:0000256" key="15">
    <source>
        <dbReference type="ARBA" id="ARBA00023180"/>
    </source>
</evidence>
<keyword evidence="24" id="KW-1185">Reference proteome</keyword>
<evidence type="ECO:0000256" key="2">
    <source>
        <dbReference type="ARBA" id="ARBA00002322"/>
    </source>
</evidence>
<dbReference type="RefSeq" id="XP_004488565.1">
    <property type="nucleotide sequence ID" value="XM_004488508.3"/>
</dbReference>
<dbReference type="GO" id="GO:0006979">
    <property type="term" value="P:response to oxidative stress"/>
    <property type="evidence" value="ECO:0007669"/>
    <property type="project" value="UniProtKB-UniRule"/>
</dbReference>
<keyword evidence="12 22" id="KW-0560">Oxidoreductase</keyword>
<dbReference type="AlphaFoldDB" id="A0A1S2XFG3"/>
<keyword evidence="10 22" id="KW-0732">Signal</keyword>
<proteinExistence type="inferred from homology"/>
<evidence type="ECO:0000313" key="25">
    <source>
        <dbReference type="RefSeq" id="XP_004488565.1"/>
    </source>
</evidence>
<feature type="active site" description="Proton acceptor" evidence="17">
    <location>
        <position position="86"/>
    </location>
</feature>
<feature type="binding site" evidence="19">
    <location>
        <position position="96"/>
    </location>
    <ligand>
        <name>Ca(2+)</name>
        <dbReference type="ChEBI" id="CHEBI:29108"/>
        <label>1</label>
    </ligand>
</feature>
<keyword evidence="9 19" id="KW-0479">Metal-binding</keyword>
<sequence length="340" mass="38230">MKLHYLSLFLLVIILELSTNVYGFSSQLVTKKTLKPLLLPPPEAFLSIGHYHATCPNAEGIISQKVAAWIKKDPTLAPSIIRLHFHDCAIRGCDASILLNHKGSERTAFESKTLRGFQLIDEIKFELEKTCPRTVSCADILTAAARDATIFAGGPFWEVPFGRKDGKISLSKEAKLVPQGHENITGLLNFFEERGLDMLDLVTLSGSHTIGRTTCYSVMNRIYNFNNTGKPDPSLNIYYLKLLKKRCKRDFDMVHLDVITPRTFDTTYYTNLVRKVGLLSTDQLLFSDERTTPFVEAFATQPFVFTSQFAVSMVKLGNVQVLTRPNQGEIRVNCNYVNVV</sequence>
<feature type="signal peptide" evidence="22">
    <location>
        <begin position="1"/>
        <end position="23"/>
    </location>
</feature>
<dbReference type="Gene3D" id="1.10.520.10">
    <property type="match status" value="1"/>
</dbReference>
<feature type="binding site" evidence="19">
    <location>
        <position position="87"/>
    </location>
    <ligand>
        <name>Ca(2+)</name>
        <dbReference type="ChEBI" id="CHEBI:29108"/>
        <label>1</label>
    </ligand>
</feature>
<name>A0A1S2XFG3_CICAR</name>
<evidence type="ECO:0000256" key="11">
    <source>
        <dbReference type="ARBA" id="ARBA00022837"/>
    </source>
</evidence>
<comment type="similarity">
    <text evidence="4">Belongs to the peroxidase family. Ascorbate peroxidase subfamily.</text>
</comment>
<dbReference type="GO" id="GO:0140825">
    <property type="term" value="F:lactoperoxidase activity"/>
    <property type="evidence" value="ECO:0007669"/>
    <property type="project" value="UniProtKB-EC"/>
</dbReference>
<evidence type="ECO:0000256" key="7">
    <source>
        <dbReference type="ARBA" id="ARBA00022559"/>
    </source>
</evidence>
<keyword evidence="14 21" id="KW-1015">Disulfide bond</keyword>
<feature type="binding site" evidence="18">
    <location>
        <position position="178"/>
    </location>
    <ligand>
        <name>substrate</name>
    </ligand>
</feature>
<evidence type="ECO:0000256" key="6">
    <source>
        <dbReference type="ARBA" id="ARBA00022525"/>
    </source>
</evidence>
<feature type="site" description="Transition state stabilizer" evidence="20">
    <location>
        <position position="82"/>
    </location>
</feature>
<dbReference type="InterPro" id="IPR033905">
    <property type="entry name" value="Secretory_peroxidase"/>
</dbReference>
<dbReference type="PaxDb" id="3827-XP_004488565.1"/>
<dbReference type="Gene3D" id="1.10.420.10">
    <property type="entry name" value="Peroxidase, domain 2"/>
    <property type="match status" value="1"/>
</dbReference>
<feature type="disulfide bond" evidence="21">
    <location>
        <begin position="215"/>
        <end position="247"/>
    </location>
</feature>
<feature type="binding site" evidence="19">
    <location>
        <position position="257"/>
    </location>
    <ligand>
        <name>Ca(2+)</name>
        <dbReference type="ChEBI" id="CHEBI:29108"/>
        <label>2</label>
    </ligand>
</feature>
<dbReference type="eggNOG" id="ENOG502QTJB">
    <property type="taxonomic scope" value="Eukaryota"/>
</dbReference>
<feature type="binding site" evidence="19">
    <location>
        <position position="92"/>
    </location>
    <ligand>
        <name>Ca(2+)</name>
        <dbReference type="ChEBI" id="CHEBI:29108"/>
        <label>1</label>
    </ligand>
</feature>
<dbReference type="PROSITE" id="PS00436">
    <property type="entry name" value="PEROXIDASE_2"/>
    <property type="match status" value="1"/>
</dbReference>
<evidence type="ECO:0000256" key="13">
    <source>
        <dbReference type="ARBA" id="ARBA00023004"/>
    </source>
</evidence>
<comment type="similarity">
    <text evidence="22">Belongs to the peroxidase family. Classical plant (class III) peroxidase subfamily.</text>
</comment>
<dbReference type="GO" id="GO:0020037">
    <property type="term" value="F:heme binding"/>
    <property type="evidence" value="ECO:0007669"/>
    <property type="project" value="UniProtKB-UniRule"/>
</dbReference>
<dbReference type="PRINTS" id="PR00461">
    <property type="entry name" value="PLPEROXIDASE"/>
</dbReference>
<comment type="cofactor">
    <cofactor evidence="19 22">
        <name>heme b</name>
        <dbReference type="ChEBI" id="CHEBI:60344"/>
    </cofactor>
    <text evidence="19 22">Binds 1 heme b (iron(II)-protoporphyrin IX) group per subunit.</text>
</comment>
<feature type="disulfide bond" evidence="21">
    <location>
        <begin position="137"/>
        <end position="334"/>
    </location>
</feature>
<evidence type="ECO:0000256" key="10">
    <source>
        <dbReference type="ARBA" id="ARBA00022729"/>
    </source>
</evidence>
<feature type="binding site" evidence="19">
    <location>
        <position position="105"/>
    </location>
    <ligand>
        <name>Ca(2+)</name>
        <dbReference type="ChEBI" id="CHEBI:29108"/>
        <label>1</label>
    </ligand>
</feature>
<comment type="subcellular location">
    <subcellularLocation>
        <location evidence="3 22">Secreted</location>
    </subcellularLocation>
</comment>